<gene>
    <name evidence="2" type="ORF">FSP39_002420</name>
</gene>
<evidence type="ECO:0000313" key="2">
    <source>
        <dbReference type="EMBL" id="KAK3104455.1"/>
    </source>
</evidence>
<evidence type="ECO:0000313" key="3">
    <source>
        <dbReference type="Proteomes" id="UP001186944"/>
    </source>
</evidence>
<dbReference type="EMBL" id="VSWD01000004">
    <property type="protein sequence ID" value="KAK3104455.1"/>
    <property type="molecule type" value="Genomic_DNA"/>
</dbReference>
<feature type="compositionally biased region" description="Low complexity" evidence="1">
    <location>
        <begin position="245"/>
        <end position="258"/>
    </location>
</feature>
<evidence type="ECO:0000256" key="1">
    <source>
        <dbReference type="SAM" id="MobiDB-lite"/>
    </source>
</evidence>
<dbReference type="SUPFAM" id="SSF54236">
    <property type="entry name" value="Ubiquitin-like"/>
    <property type="match status" value="1"/>
</dbReference>
<accession>A0AA89C8V1</accession>
<dbReference type="CDD" id="cd17068">
    <property type="entry name" value="RBD_PLEKHG5"/>
    <property type="match status" value="1"/>
</dbReference>
<comment type="caution">
    <text evidence="2">The sequence shown here is derived from an EMBL/GenBank/DDBJ whole genome shotgun (WGS) entry which is preliminary data.</text>
</comment>
<organism evidence="2 3">
    <name type="scientific">Pinctada imbricata</name>
    <name type="common">Atlantic pearl-oyster</name>
    <name type="synonym">Pinctada martensii</name>
    <dbReference type="NCBI Taxonomy" id="66713"/>
    <lineage>
        <taxon>Eukaryota</taxon>
        <taxon>Metazoa</taxon>
        <taxon>Spiralia</taxon>
        <taxon>Lophotrochozoa</taxon>
        <taxon>Mollusca</taxon>
        <taxon>Bivalvia</taxon>
        <taxon>Autobranchia</taxon>
        <taxon>Pteriomorphia</taxon>
        <taxon>Pterioida</taxon>
        <taxon>Pterioidea</taxon>
        <taxon>Pteriidae</taxon>
        <taxon>Pinctada</taxon>
    </lineage>
</organism>
<dbReference type="InterPro" id="IPR029071">
    <property type="entry name" value="Ubiquitin-like_domsf"/>
</dbReference>
<feature type="region of interest" description="Disordered" evidence="1">
    <location>
        <begin position="390"/>
        <end position="410"/>
    </location>
</feature>
<keyword evidence="3" id="KW-1185">Reference proteome</keyword>
<protein>
    <submittedName>
        <fullName evidence="2">Uncharacterized protein</fullName>
    </submittedName>
</protein>
<feature type="region of interest" description="Disordered" evidence="1">
    <location>
        <begin position="33"/>
        <end position="148"/>
    </location>
</feature>
<feature type="compositionally biased region" description="Basic and acidic residues" evidence="1">
    <location>
        <begin position="399"/>
        <end position="410"/>
    </location>
</feature>
<dbReference type="Proteomes" id="UP001186944">
    <property type="component" value="Unassembled WGS sequence"/>
</dbReference>
<sequence length="432" mass="47414">MCRECDRGIHGNPEFSSHLVLDASKRRTAVSLIGRGDSTPNLKGQAEVNESEVGGQGDDNQSTNGEDIVDGIFMKKPDVVDFRPPPTPSAAELKLKRKKVLKLKRRHTDGSQSGNDFNSEDSDDTEPNIVRRKSDDLHSGSPSQRLIRRHSKSVISDECFTIRFPEIGDNDMEIVAAIRGVSLRAALVPLIERRGLDISRINVFVEASNTPLPLECESFLLGGNTLHIKEKDSELGFSKNNSRPNSGGKNSANKNSKGSGMGRRESFFGRAPSSLEVPTVKQRRNSLSIPFFTNAPKSGDGSRPLDDNQPVGSLRSRRGINLSIDDTTPIPAVLASISPQGTLTGYTEGRRVKDRSKLTNLFSPMGSKRSLNNNYSTISKLLIGNLVPAAPRNELPPLENKDSRRGSRDSIRQTDELLLEYCKSEANKTVRK</sequence>
<reference evidence="2" key="1">
    <citation type="submission" date="2019-08" db="EMBL/GenBank/DDBJ databases">
        <title>The improved chromosome-level genome for the pearl oyster Pinctada fucata martensii using PacBio sequencing and Hi-C.</title>
        <authorList>
            <person name="Zheng Z."/>
        </authorList>
    </citation>
    <scope>NUCLEOTIDE SEQUENCE</scope>
    <source>
        <strain evidence="2">ZZ-2019</strain>
        <tissue evidence="2">Adductor muscle</tissue>
    </source>
</reference>
<proteinExistence type="predicted"/>
<dbReference type="AlphaFoldDB" id="A0AA89C8V1"/>
<name>A0AA89C8V1_PINIB</name>
<feature type="compositionally biased region" description="Basic residues" evidence="1">
    <location>
        <begin position="95"/>
        <end position="107"/>
    </location>
</feature>
<feature type="region of interest" description="Disordered" evidence="1">
    <location>
        <begin position="232"/>
        <end position="314"/>
    </location>
</feature>